<organism evidence="1">
    <name type="scientific">uncultured Caudovirales phage</name>
    <dbReference type="NCBI Taxonomy" id="2100421"/>
    <lineage>
        <taxon>Viruses</taxon>
        <taxon>Duplodnaviria</taxon>
        <taxon>Heunggongvirae</taxon>
        <taxon>Uroviricota</taxon>
        <taxon>Caudoviricetes</taxon>
        <taxon>Peduoviridae</taxon>
        <taxon>Maltschvirus</taxon>
        <taxon>Maltschvirus maltsch</taxon>
    </lineage>
</organism>
<dbReference type="EMBL" id="LR797108">
    <property type="protein sequence ID" value="CAB4187381.1"/>
    <property type="molecule type" value="Genomic_DNA"/>
</dbReference>
<evidence type="ECO:0000313" key="2">
    <source>
        <dbReference type="EMBL" id="CAB4178113.1"/>
    </source>
</evidence>
<name>A0A6J5PRP2_9CAUD</name>
<proteinExistence type="predicted"/>
<dbReference type="EMBL" id="LR796868">
    <property type="protein sequence ID" value="CAB4171925.1"/>
    <property type="molecule type" value="Genomic_DNA"/>
</dbReference>
<sequence length="112" mass="12261">MSLNYKIQAYLSQSNIAFASGDYATGQPEGQVDQVLFWSADKLGVQPTQGQLDAAWEIKVSADNAIAYKAKRAAEYPPVTDYLDGIVKGDQSQVQAYVHACLTVKAKYPKNE</sequence>
<evidence type="ECO:0000313" key="1">
    <source>
        <dbReference type="EMBL" id="CAB4171925.1"/>
    </source>
</evidence>
<gene>
    <name evidence="2" type="ORF">UFOVP1007_24</name>
    <name evidence="3" type="ORF">UFOVP1159_24</name>
    <name evidence="1" type="ORF">UFOVP927_39</name>
</gene>
<accession>A0A6J5PRP2</accession>
<dbReference type="EMBL" id="LR796958">
    <property type="protein sequence ID" value="CAB4178113.1"/>
    <property type="molecule type" value="Genomic_DNA"/>
</dbReference>
<reference evidence="1" key="1">
    <citation type="submission" date="2020-05" db="EMBL/GenBank/DDBJ databases">
        <authorList>
            <person name="Chiriac C."/>
            <person name="Salcher M."/>
            <person name="Ghai R."/>
            <person name="Kavagutti S V."/>
        </authorList>
    </citation>
    <scope>NUCLEOTIDE SEQUENCE</scope>
</reference>
<protein>
    <submittedName>
        <fullName evidence="1">Uncharacterized protein</fullName>
    </submittedName>
</protein>
<evidence type="ECO:0000313" key="3">
    <source>
        <dbReference type="EMBL" id="CAB4187381.1"/>
    </source>
</evidence>